<reference evidence="4 5" key="1">
    <citation type="submission" date="2024-04" db="EMBL/GenBank/DDBJ databases">
        <title>genome sequences of Mucor flavus KT1a and Helicostylum pulchrum KT1b strains isolation_sourced from the surface of a dry-aged beef.</title>
        <authorList>
            <person name="Toyotome T."/>
            <person name="Hosono M."/>
            <person name="Torimaru M."/>
            <person name="Fukuda K."/>
            <person name="Mikami N."/>
        </authorList>
    </citation>
    <scope>NUCLEOTIDE SEQUENCE [LARGE SCALE GENOMIC DNA]</scope>
    <source>
        <strain evidence="4 5">KT1b</strain>
    </source>
</reference>
<gene>
    <name evidence="4" type="ORF">HPULCUR_004350</name>
</gene>
<feature type="domain" description="DRBM" evidence="3">
    <location>
        <begin position="458"/>
        <end position="511"/>
    </location>
</feature>
<accession>A0ABP9XW50</accession>
<evidence type="ECO:0000256" key="2">
    <source>
        <dbReference type="SAM" id="MobiDB-lite"/>
    </source>
</evidence>
<protein>
    <recommendedName>
        <fullName evidence="3">DRBM domain-containing protein</fullName>
    </recommendedName>
</protein>
<keyword evidence="5" id="KW-1185">Reference proteome</keyword>
<name>A0ABP9XW50_9FUNG</name>
<feature type="region of interest" description="Disordered" evidence="2">
    <location>
        <begin position="308"/>
        <end position="344"/>
    </location>
</feature>
<sequence>MVDSEIKVEKSTIEEYLLATFSKIHDEYGQTLDITLALPTLLQVMSGEDKALDDKKYHFIGEAACQFSIRCILAKHYAHYDDRILEALAKKFRALARMNSLLTKEIGLKHSVPHILPLNILQTISGVLHTFVGLPAVEKFIESSVLQIIAIELGQVNATNAKPQRKYNALEKFNILISQHGGSVKTVASETPSKQWQTEVIARLKPTSALFSAKRTASSKNKAKSAATQDILNYFEKNPDVYNQLGMPGIESDQVHPLPIEESDYSDAGDPTTPNGTTNGNGNVLDPNNVHVSLNHDEDAVKQLSRLLLGDGSDTEDSDVAESPTKKRMREYSRPNGMTGMECMFPNAVTTDTTVTVKTEETIPNNTFAVTNTSTATATAPTMMRSPIKEEEMEANFNPYIGSEQTIEINPRIIKYFKDIFKTNNNTLSHAVTMPGQSKSIFLSLVVHNQDKVQCDYLTRQVGAAHAPVFSAEVVLKSKQYGNVIITADGVAKKKKDAECVAFQKLVIILH</sequence>
<comment type="caution">
    <text evidence="4">The sequence shown here is derived from an EMBL/GenBank/DDBJ whole genome shotgun (WGS) entry which is preliminary data.</text>
</comment>
<organism evidence="4 5">
    <name type="scientific">Helicostylum pulchrum</name>
    <dbReference type="NCBI Taxonomy" id="562976"/>
    <lineage>
        <taxon>Eukaryota</taxon>
        <taxon>Fungi</taxon>
        <taxon>Fungi incertae sedis</taxon>
        <taxon>Mucoromycota</taxon>
        <taxon>Mucoromycotina</taxon>
        <taxon>Mucoromycetes</taxon>
        <taxon>Mucorales</taxon>
        <taxon>Mucorineae</taxon>
        <taxon>Mucoraceae</taxon>
        <taxon>Helicostylum</taxon>
    </lineage>
</organism>
<feature type="compositionally biased region" description="Low complexity" evidence="2">
    <location>
        <begin position="269"/>
        <end position="283"/>
    </location>
</feature>
<evidence type="ECO:0000259" key="3">
    <source>
        <dbReference type="PROSITE" id="PS50137"/>
    </source>
</evidence>
<keyword evidence="1" id="KW-0694">RNA-binding</keyword>
<dbReference type="InterPro" id="IPR014720">
    <property type="entry name" value="dsRBD_dom"/>
</dbReference>
<feature type="region of interest" description="Disordered" evidence="2">
    <location>
        <begin position="260"/>
        <end position="289"/>
    </location>
</feature>
<dbReference type="PROSITE" id="PS50137">
    <property type="entry name" value="DS_RBD"/>
    <property type="match status" value="1"/>
</dbReference>
<proteinExistence type="predicted"/>
<evidence type="ECO:0000313" key="4">
    <source>
        <dbReference type="EMBL" id="GAA5798941.1"/>
    </source>
</evidence>
<dbReference type="Gene3D" id="3.30.160.20">
    <property type="match status" value="1"/>
</dbReference>
<dbReference type="EMBL" id="BAABUJ010000011">
    <property type="protein sequence ID" value="GAA5798941.1"/>
    <property type="molecule type" value="Genomic_DNA"/>
</dbReference>
<evidence type="ECO:0000256" key="1">
    <source>
        <dbReference type="PROSITE-ProRule" id="PRU00266"/>
    </source>
</evidence>
<evidence type="ECO:0000313" key="5">
    <source>
        <dbReference type="Proteomes" id="UP001476247"/>
    </source>
</evidence>
<dbReference type="Proteomes" id="UP001476247">
    <property type="component" value="Unassembled WGS sequence"/>
</dbReference>